<keyword evidence="2" id="KW-1185">Reference proteome</keyword>
<reference evidence="2" key="2">
    <citation type="journal article" date="2019" name="MicrobiologyOpen">
        <title>High-quality draft genome sequence of Gaiella occulta isolated from a 150 meter deep mineral water borehole and comparison with the genome sequences of other deep-branching lineages of the phylum Actinobacteria.</title>
        <authorList>
            <person name="Severino R."/>
            <person name="Froufe H.J.C."/>
            <person name="Barroso C."/>
            <person name="Albuquerque L."/>
            <person name="Lobo-da-Cunha A."/>
            <person name="da Costa M.S."/>
            <person name="Egas C."/>
        </authorList>
    </citation>
    <scope>NUCLEOTIDE SEQUENCE [LARGE SCALE GENOMIC DNA]</scope>
    <source>
        <strain evidence="2">F2-233</strain>
    </source>
</reference>
<evidence type="ECO:0000313" key="2">
    <source>
        <dbReference type="Proteomes" id="UP000254134"/>
    </source>
</evidence>
<dbReference type="RefSeq" id="WP_147281152.1">
    <property type="nucleotide sequence ID" value="NZ_QQZY01000001.1"/>
</dbReference>
<dbReference type="AlphaFoldDB" id="A0A7M2Z0X0"/>
<comment type="caution">
    <text evidence="1">The sequence shown here is derived from an EMBL/GenBank/DDBJ whole genome shotgun (WGS) entry which is preliminary data.</text>
</comment>
<name>A0A7M2Z0X0_9ACTN</name>
<dbReference type="EMBL" id="QQZY01000001">
    <property type="protein sequence ID" value="RDI75931.1"/>
    <property type="molecule type" value="Genomic_DNA"/>
</dbReference>
<dbReference type="Proteomes" id="UP000254134">
    <property type="component" value="Unassembled WGS sequence"/>
</dbReference>
<gene>
    <name evidence="1" type="ORF">Gocc_0350</name>
</gene>
<protein>
    <submittedName>
        <fullName evidence="1">Uncharacterized protein</fullName>
    </submittedName>
</protein>
<reference evidence="1 2" key="1">
    <citation type="submission" date="2018-07" db="EMBL/GenBank/DDBJ databases">
        <title>High-quality-draft genome sequence of Gaiella occulta.</title>
        <authorList>
            <person name="Severino R."/>
            <person name="Froufe H.J.C."/>
            <person name="Rainey F.A."/>
            <person name="Barroso C."/>
            <person name="Albuquerque L."/>
            <person name="Lobo-Da-Cunha A."/>
            <person name="Da Costa M.S."/>
            <person name="Egas C."/>
        </authorList>
    </citation>
    <scope>NUCLEOTIDE SEQUENCE [LARGE SCALE GENOMIC DNA]</scope>
    <source>
        <strain evidence="1 2">F2-233</strain>
    </source>
</reference>
<sequence>MAPEDAPGHRQLCTIELIAEGHARRCPGETCPFWDRGCALARVEAELDGRPELASLLLDLRHALDAGRTIAVEDARELLRRRLDTGDE</sequence>
<organism evidence="1 2">
    <name type="scientific">Gaiella occulta</name>
    <dbReference type="NCBI Taxonomy" id="1002870"/>
    <lineage>
        <taxon>Bacteria</taxon>
        <taxon>Bacillati</taxon>
        <taxon>Actinomycetota</taxon>
        <taxon>Thermoleophilia</taxon>
        <taxon>Gaiellales</taxon>
        <taxon>Gaiellaceae</taxon>
        <taxon>Gaiella</taxon>
    </lineage>
</organism>
<evidence type="ECO:0000313" key="1">
    <source>
        <dbReference type="EMBL" id="RDI75931.1"/>
    </source>
</evidence>
<proteinExistence type="predicted"/>
<accession>A0A7M2Z0X0</accession>